<accession>A0A1F7Z0N2</accession>
<evidence type="ECO:0000313" key="2">
    <source>
        <dbReference type="EMBL" id="OGM33121.1"/>
    </source>
</evidence>
<evidence type="ECO:0000313" key="3">
    <source>
        <dbReference type="Proteomes" id="UP000178870"/>
    </source>
</evidence>
<dbReference type="EMBL" id="MGGP01000007">
    <property type="protein sequence ID" value="OGM33121.1"/>
    <property type="molecule type" value="Genomic_DNA"/>
</dbReference>
<keyword evidence="1" id="KW-0812">Transmembrane</keyword>
<feature type="transmembrane region" description="Helical" evidence="1">
    <location>
        <begin position="6"/>
        <end position="25"/>
    </location>
</feature>
<keyword evidence="1" id="KW-0472">Membrane</keyword>
<protein>
    <submittedName>
        <fullName evidence="2">Uncharacterized protein</fullName>
    </submittedName>
</protein>
<evidence type="ECO:0000256" key="1">
    <source>
        <dbReference type="SAM" id="Phobius"/>
    </source>
</evidence>
<proteinExistence type="predicted"/>
<sequence length="79" mass="10204">MGQTFLNIWLLVTLIFFTFFFFRMFRAYKKKPQLFREYRHWDFKNMAQRWREGDKLVFFIWIAYILFTFILLYLAWPYY</sequence>
<organism evidence="2 3">
    <name type="scientific">Candidatus Woesebacteria bacterium RIFCSPHIGHO2_01_FULL_44_21</name>
    <dbReference type="NCBI Taxonomy" id="1802503"/>
    <lineage>
        <taxon>Bacteria</taxon>
        <taxon>Candidatus Woeseibacteriota</taxon>
    </lineage>
</organism>
<gene>
    <name evidence="2" type="ORF">A2803_00245</name>
</gene>
<dbReference type="Proteomes" id="UP000178870">
    <property type="component" value="Unassembled WGS sequence"/>
</dbReference>
<dbReference type="AlphaFoldDB" id="A0A1F7Z0N2"/>
<comment type="caution">
    <text evidence="2">The sequence shown here is derived from an EMBL/GenBank/DDBJ whole genome shotgun (WGS) entry which is preliminary data.</text>
</comment>
<name>A0A1F7Z0N2_9BACT</name>
<keyword evidence="1" id="KW-1133">Transmembrane helix</keyword>
<reference evidence="2 3" key="1">
    <citation type="journal article" date="2016" name="Nat. Commun.">
        <title>Thousands of microbial genomes shed light on interconnected biogeochemical processes in an aquifer system.</title>
        <authorList>
            <person name="Anantharaman K."/>
            <person name="Brown C.T."/>
            <person name="Hug L.A."/>
            <person name="Sharon I."/>
            <person name="Castelle C.J."/>
            <person name="Probst A.J."/>
            <person name="Thomas B.C."/>
            <person name="Singh A."/>
            <person name="Wilkins M.J."/>
            <person name="Karaoz U."/>
            <person name="Brodie E.L."/>
            <person name="Williams K.H."/>
            <person name="Hubbard S.S."/>
            <person name="Banfield J.F."/>
        </authorList>
    </citation>
    <scope>NUCLEOTIDE SEQUENCE [LARGE SCALE GENOMIC DNA]</scope>
</reference>
<feature type="transmembrane region" description="Helical" evidence="1">
    <location>
        <begin position="56"/>
        <end position="76"/>
    </location>
</feature>